<keyword evidence="4" id="KW-0067">ATP-binding</keyword>
<reference evidence="7 8" key="1">
    <citation type="journal article" date="2020" name="BMC Genomics">
        <title>Intraspecific diversification of the crop wild relative Brassica cretica Lam. using demographic model selection.</title>
        <authorList>
            <person name="Kioukis A."/>
            <person name="Michalopoulou V.A."/>
            <person name="Briers L."/>
            <person name="Pirintsos S."/>
            <person name="Studholme D.J."/>
            <person name="Pavlidis P."/>
            <person name="Sarris P.F."/>
        </authorList>
    </citation>
    <scope>NUCLEOTIDE SEQUENCE [LARGE SCALE GENOMIC DNA]</scope>
    <source>
        <strain evidence="8">cv. PFS-1207/04</strain>
    </source>
</reference>
<accession>A0ABQ7D478</accession>
<proteinExistence type="inferred from homology"/>
<evidence type="ECO:0000259" key="6">
    <source>
        <dbReference type="Pfam" id="PF00931"/>
    </source>
</evidence>
<dbReference type="InterPro" id="IPR032675">
    <property type="entry name" value="LRR_dom_sf"/>
</dbReference>
<keyword evidence="2" id="KW-0547">Nucleotide-binding</keyword>
<evidence type="ECO:0000313" key="8">
    <source>
        <dbReference type="Proteomes" id="UP000266723"/>
    </source>
</evidence>
<name>A0ABQ7D478_BRACR</name>
<evidence type="ECO:0000313" key="7">
    <source>
        <dbReference type="EMBL" id="KAF3566285.1"/>
    </source>
</evidence>
<keyword evidence="8" id="KW-1185">Reference proteome</keyword>
<dbReference type="InterPro" id="IPR042197">
    <property type="entry name" value="Apaf_helical"/>
</dbReference>
<evidence type="ECO:0000256" key="5">
    <source>
        <dbReference type="SAM" id="Coils"/>
    </source>
</evidence>
<dbReference type="Pfam" id="PF00931">
    <property type="entry name" value="NB-ARC"/>
    <property type="match status" value="1"/>
</dbReference>
<dbReference type="Proteomes" id="UP000266723">
    <property type="component" value="Unassembled WGS sequence"/>
</dbReference>
<gene>
    <name evidence="7" type="ORF">DY000_02012615</name>
</gene>
<comment type="similarity">
    <text evidence="1">Belongs to the disease resistance NB-LRR family.</text>
</comment>
<feature type="domain" description="NB-ARC" evidence="6">
    <location>
        <begin position="132"/>
        <end position="299"/>
    </location>
</feature>
<keyword evidence="3" id="KW-0611">Plant defense</keyword>
<dbReference type="PANTHER" id="PTHR33463">
    <property type="entry name" value="NB-ARC DOMAIN-CONTAINING PROTEIN-RELATED"/>
    <property type="match status" value="1"/>
</dbReference>
<organism evidence="7 8">
    <name type="scientific">Brassica cretica</name>
    <name type="common">Mustard</name>
    <dbReference type="NCBI Taxonomy" id="69181"/>
    <lineage>
        <taxon>Eukaryota</taxon>
        <taxon>Viridiplantae</taxon>
        <taxon>Streptophyta</taxon>
        <taxon>Embryophyta</taxon>
        <taxon>Tracheophyta</taxon>
        <taxon>Spermatophyta</taxon>
        <taxon>Magnoliopsida</taxon>
        <taxon>eudicotyledons</taxon>
        <taxon>Gunneridae</taxon>
        <taxon>Pentapetalae</taxon>
        <taxon>rosids</taxon>
        <taxon>malvids</taxon>
        <taxon>Brassicales</taxon>
        <taxon>Brassicaceae</taxon>
        <taxon>Brassiceae</taxon>
        <taxon>Brassica</taxon>
    </lineage>
</organism>
<dbReference type="PRINTS" id="PR00364">
    <property type="entry name" value="DISEASERSIST"/>
</dbReference>
<feature type="coiled-coil region" evidence="5">
    <location>
        <begin position="27"/>
        <end position="61"/>
    </location>
</feature>
<protein>
    <recommendedName>
        <fullName evidence="6">NB-ARC domain-containing protein</fullName>
    </recommendedName>
</protein>
<sequence>MGVSFSIPCDPCINKISHWLDERIACVHDLKKNVTSLVTTMEELQAKRDDWSRRIAREEDRGFQRLAEVQVWLTRVETIEKNLKSRYRYGRSIILTSRKVEKLKSQVFDVMVEQAQVCEVQELQIKPVIVGQETMLDKAWKQLKEDGVGIMGFCGMGGVGKTTLLTQINNKFGEERCGFDFVIWVVVSKDLQLDNIQDEVARKVGLGGEEWREKQKSQKTEEMYNFLRKKRFVLLLDDIWEKVDLTKIGIPIPTSENKCKVAFTTRSQEHMGVEAPMEVQCLSDNDAFHLFQKKVGQVTLGSDPEIPDLERIVARKCRGLPLALNVIGETMSCKRTIQEWHHAIDVLTSYAIEFSGMEDKILPLLKFRYDSLKEEKVKSCLLYCALLPEDYQILKETLIDYWICEVVLDLSHNGDLSELPNGISKLASLRYLNLSWTRIRAFTHGHGSAGSVEKSKPLGSEGNARALEHCWVEDLETLEHLEILTMGKVSSIFLSSRKLMSCTRSIEFRESRGLTNSRQAFEISLPVAMDKLRDFSIRECRVHEIKISSLVTTQSKNPTLHEPLPHIIHKEKASEGIVPFPKLGSLTLDRLWKLKNIYWNPLPLPYLQKIHVSECPNLKTLPLGSQSGKHGEDELIIRYTEQEWIDDVRPNKKRYWDIKAFTCCTRSFSFDTSGGAGTLHWGKYEWLSSASVLSKLEKQGRRLFFLWDGNTMVSPAELTSGAVWRYSSFSSIIQVLSQHFLSFQLEEDI</sequence>
<evidence type="ECO:0000256" key="2">
    <source>
        <dbReference type="ARBA" id="ARBA00022741"/>
    </source>
</evidence>
<dbReference type="InterPro" id="IPR050905">
    <property type="entry name" value="Plant_NBS-LRR"/>
</dbReference>
<dbReference type="PANTHER" id="PTHR33463:SF210">
    <property type="entry name" value="NB-ARC DOMAIN-CONTAINING PROTEIN"/>
    <property type="match status" value="1"/>
</dbReference>
<dbReference type="SUPFAM" id="SSF52540">
    <property type="entry name" value="P-loop containing nucleoside triphosphate hydrolases"/>
    <property type="match status" value="1"/>
</dbReference>
<dbReference type="SUPFAM" id="SSF52058">
    <property type="entry name" value="L domain-like"/>
    <property type="match status" value="1"/>
</dbReference>
<dbReference type="Gene3D" id="3.40.50.300">
    <property type="entry name" value="P-loop containing nucleotide triphosphate hydrolases"/>
    <property type="match status" value="1"/>
</dbReference>
<evidence type="ECO:0000256" key="1">
    <source>
        <dbReference type="ARBA" id="ARBA00008894"/>
    </source>
</evidence>
<keyword evidence="5" id="KW-0175">Coiled coil</keyword>
<dbReference type="InterPro" id="IPR002182">
    <property type="entry name" value="NB-ARC"/>
</dbReference>
<dbReference type="InterPro" id="IPR027417">
    <property type="entry name" value="P-loop_NTPase"/>
</dbReference>
<comment type="caution">
    <text evidence="7">The sequence shown here is derived from an EMBL/GenBank/DDBJ whole genome shotgun (WGS) entry which is preliminary data.</text>
</comment>
<dbReference type="Gene3D" id="3.80.10.10">
    <property type="entry name" value="Ribonuclease Inhibitor"/>
    <property type="match status" value="1"/>
</dbReference>
<evidence type="ECO:0000256" key="4">
    <source>
        <dbReference type="ARBA" id="ARBA00022840"/>
    </source>
</evidence>
<dbReference type="EMBL" id="QGKV02000759">
    <property type="protein sequence ID" value="KAF3566285.1"/>
    <property type="molecule type" value="Genomic_DNA"/>
</dbReference>
<evidence type="ECO:0000256" key="3">
    <source>
        <dbReference type="ARBA" id="ARBA00022821"/>
    </source>
</evidence>
<dbReference type="Gene3D" id="1.10.8.430">
    <property type="entry name" value="Helical domain of apoptotic protease-activating factors"/>
    <property type="match status" value="1"/>
</dbReference>